<name>A0A2J6SRQ4_9HELO</name>
<dbReference type="Proteomes" id="UP000235371">
    <property type="component" value="Unassembled WGS sequence"/>
</dbReference>
<dbReference type="PROSITE" id="PS00122">
    <property type="entry name" value="CARBOXYLESTERASE_B_1"/>
    <property type="match status" value="1"/>
</dbReference>
<keyword evidence="6" id="KW-1185">Reference proteome</keyword>
<organism evidence="5 6">
    <name type="scientific">Hyaloscypha bicolor E</name>
    <dbReference type="NCBI Taxonomy" id="1095630"/>
    <lineage>
        <taxon>Eukaryota</taxon>
        <taxon>Fungi</taxon>
        <taxon>Dikarya</taxon>
        <taxon>Ascomycota</taxon>
        <taxon>Pezizomycotina</taxon>
        <taxon>Leotiomycetes</taxon>
        <taxon>Helotiales</taxon>
        <taxon>Hyaloscyphaceae</taxon>
        <taxon>Hyaloscypha</taxon>
        <taxon>Hyaloscypha bicolor</taxon>
    </lineage>
</organism>
<evidence type="ECO:0000256" key="2">
    <source>
        <dbReference type="ARBA" id="ARBA00022801"/>
    </source>
</evidence>
<accession>A0A2J6SRQ4</accession>
<feature type="domain" description="Carboxylesterase type B" evidence="4">
    <location>
        <begin position="47"/>
        <end position="551"/>
    </location>
</feature>
<dbReference type="InterPro" id="IPR019826">
    <property type="entry name" value="Carboxylesterase_B_AS"/>
</dbReference>
<feature type="signal peptide" evidence="3">
    <location>
        <begin position="1"/>
        <end position="20"/>
    </location>
</feature>
<evidence type="ECO:0000256" key="1">
    <source>
        <dbReference type="ARBA" id="ARBA00005964"/>
    </source>
</evidence>
<evidence type="ECO:0000313" key="6">
    <source>
        <dbReference type="Proteomes" id="UP000235371"/>
    </source>
</evidence>
<dbReference type="PANTHER" id="PTHR11559">
    <property type="entry name" value="CARBOXYLESTERASE"/>
    <property type="match status" value="1"/>
</dbReference>
<dbReference type="GO" id="GO:0016787">
    <property type="term" value="F:hydrolase activity"/>
    <property type="evidence" value="ECO:0007669"/>
    <property type="project" value="UniProtKB-KW"/>
</dbReference>
<dbReference type="EC" id="3.1.1.-" evidence="3"/>
<proteinExistence type="inferred from homology"/>
<keyword evidence="3" id="KW-0732">Signal</keyword>
<dbReference type="Gene3D" id="3.40.50.1820">
    <property type="entry name" value="alpha/beta hydrolase"/>
    <property type="match status" value="1"/>
</dbReference>
<reference evidence="5 6" key="1">
    <citation type="submission" date="2016-04" db="EMBL/GenBank/DDBJ databases">
        <title>A degradative enzymes factory behind the ericoid mycorrhizal symbiosis.</title>
        <authorList>
            <consortium name="DOE Joint Genome Institute"/>
            <person name="Martino E."/>
            <person name="Morin E."/>
            <person name="Grelet G."/>
            <person name="Kuo A."/>
            <person name="Kohler A."/>
            <person name="Daghino S."/>
            <person name="Barry K."/>
            <person name="Choi C."/>
            <person name="Cichocki N."/>
            <person name="Clum A."/>
            <person name="Copeland A."/>
            <person name="Hainaut M."/>
            <person name="Haridas S."/>
            <person name="Labutti K."/>
            <person name="Lindquist E."/>
            <person name="Lipzen A."/>
            <person name="Khouja H.-R."/>
            <person name="Murat C."/>
            <person name="Ohm R."/>
            <person name="Olson A."/>
            <person name="Spatafora J."/>
            <person name="Veneault-Fourrey C."/>
            <person name="Henrissat B."/>
            <person name="Grigoriev I."/>
            <person name="Martin F."/>
            <person name="Perotto S."/>
        </authorList>
    </citation>
    <scope>NUCLEOTIDE SEQUENCE [LARGE SCALE GENOMIC DNA]</scope>
    <source>
        <strain evidence="5 6">E</strain>
    </source>
</reference>
<comment type="similarity">
    <text evidence="1 3">Belongs to the type-B carboxylesterase/lipase family.</text>
</comment>
<dbReference type="InParanoid" id="A0A2J6SRQ4"/>
<keyword evidence="2 3" id="KW-0378">Hydrolase</keyword>
<sequence>MQFLGSLSVICWWLAALASGQNQTNGTTLPVVDLGYEIYQAASFNATGGFYNFSNVRYAAPPTGDLRFRAPQKPSSNRSVVQTGNVGRICPQSIPQWVIESLFFVANYSSGLPFNASAWQSPGISVIGLLQDPRITEDCLFLDVVVHQNVLNSARNGSKAPVLVWIHGGGYAEGSKTDNGVPGKIMAQNNDVIFVTINYRLGAFGFLSGPTLQSDGVANAGLLDQHLALEWVQEHISKFGGDPDQVTVIGESAGGGSILHQITAYGGVNGKAPFRRAILQSPAFFPFRDSHFQEQALGDFLALLNVSTIAKARTLPSSALILANKQQQAASPYGEFAYGPVVDGSFVPTFPGKLLLSGRFDSQVEVMVGHNADEGPLFTNPAIIDDASFHAFVASFFPTMEDSLIEYVESKLYPPIFDGSQPYTNNLERAILLNSELLISCNTFYLDKAFNNRTYAYLFAVPPATHGSDLSYTFYTGAFNPSYNLPTFNETVAETLQDFILSFAMNGKPMTNVAGVDRFAPYGQNAQLMELGTSSISMMTDPAANNRCKWWELGLGWHNIGRGNYTV</sequence>
<dbReference type="InterPro" id="IPR050309">
    <property type="entry name" value="Type-B_Carboxylest/Lipase"/>
</dbReference>
<dbReference type="Pfam" id="PF00135">
    <property type="entry name" value="COesterase"/>
    <property type="match status" value="1"/>
</dbReference>
<dbReference type="AlphaFoldDB" id="A0A2J6SRQ4"/>
<evidence type="ECO:0000313" key="5">
    <source>
        <dbReference type="EMBL" id="PMD53419.1"/>
    </source>
</evidence>
<dbReference type="InterPro" id="IPR029058">
    <property type="entry name" value="AB_hydrolase_fold"/>
</dbReference>
<evidence type="ECO:0000256" key="3">
    <source>
        <dbReference type="RuleBase" id="RU361235"/>
    </source>
</evidence>
<dbReference type="GeneID" id="36578820"/>
<protein>
    <recommendedName>
        <fullName evidence="3">Carboxylic ester hydrolase</fullName>
        <ecNumber evidence="3">3.1.1.-</ecNumber>
    </recommendedName>
</protein>
<dbReference type="OrthoDB" id="408631at2759"/>
<evidence type="ECO:0000259" key="4">
    <source>
        <dbReference type="Pfam" id="PF00135"/>
    </source>
</evidence>
<dbReference type="EMBL" id="KZ613883">
    <property type="protein sequence ID" value="PMD53419.1"/>
    <property type="molecule type" value="Genomic_DNA"/>
</dbReference>
<dbReference type="InterPro" id="IPR002018">
    <property type="entry name" value="CarbesteraseB"/>
</dbReference>
<dbReference type="RefSeq" id="XP_024730323.1">
    <property type="nucleotide sequence ID" value="XM_024870738.1"/>
</dbReference>
<feature type="chain" id="PRO_5014206245" description="Carboxylic ester hydrolase" evidence="3">
    <location>
        <begin position="21"/>
        <end position="567"/>
    </location>
</feature>
<dbReference type="STRING" id="1095630.A0A2J6SRQ4"/>
<gene>
    <name evidence="5" type="ORF">K444DRAFT_170929</name>
</gene>
<dbReference type="SUPFAM" id="SSF53474">
    <property type="entry name" value="alpha/beta-Hydrolases"/>
    <property type="match status" value="1"/>
</dbReference>